<comment type="function">
    <text evidence="5">A acetyltransferase, which acetylates the inositol ring of phosphatidylinositol during biosynthesis of GPI-anchor.</text>
</comment>
<dbReference type="InParanoid" id="F6T417"/>
<keyword evidence="5" id="KW-0808">Transferase</keyword>
<dbReference type="GeneTree" id="ENSGT00390000013520"/>
<feature type="transmembrane region" description="Helical" evidence="5">
    <location>
        <begin position="62"/>
        <end position="92"/>
    </location>
</feature>
<feature type="transmembrane region" description="Helical" evidence="5">
    <location>
        <begin position="480"/>
        <end position="503"/>
    </location>
</feature>
<dbReference type="PANTHER" id="PTHR20661:SF0">
    <property type="entry name" value="PHOSPHATIDYLINOSITOL-GLYCAN BIOSYNTHESIS CLASS W PROTEIN"/>
    <property type="match status" value="1"/>
</dbReference>
<dbReference type="GO" id="GO:0005789">
    <property type="term" value="C:endoplasmic reticulum membrane"/>
    <property type="evidence" value="ECO:0007669"/>
    <property type="project" value="UniProtKB-SubCell"/>
</dbReference>
<accession>F6T417</accession>
<dbReference type="FunCoup" id="F6T417">
    <property type="interactions" value="745"/>
</dbReference>
<dbReference type="HOGENOM" id="CLU_020802_2_2_1"/>
<evidence type="ECO:0000256" key="2">
    <source>
        <dbReference type="ARBA" id="ARBA00022692"/>
    </source>
</evidence>
<evidence type="ECO:0000256" key="1">
    <source>
        <dbReference type="ARBA" id="ARBA00004141"/>
    </source>
</evidence>
<dbReference type="Bgee" id="ENSOANG00000011515">
    <property type="expression patterns" value="Expressed in endometrium and 7 other cell types or tissues"/>
</dbReference>
<feature type="transmembrane region" description="Helical" evidence="5">
    <location>
        <begin position="204"/>
        <end position="225"/>
    </location>
</feature>
<organism evidence="6 7">
    <name type="scientific">Ornithorhynchus anatinus</name>
    <name type="common">Duckbill platypus</name>
    <dbReference type="NCBI Taxonomy" id="9258"/>
    <lineage>
        <taxon>Eukaryota</taxon>
        <taxon>Metazoa</taxon>
        <taxon>Chordata</taxon>
        <taxon>Craniata</taxon>
        <taxon>Vertebrata</taxon>
        <taxon>Euteleostomi</taxon>
        <taxon>Mammalia</taxon>
        <taxon>Monotremata</taxon>
        <taxon>Ornithorhynchidae</taxon>
        <taxon>Ornithorhynchus</taxon>
    </lineage>
</organism>
<keyword evidence="5" id="KW-0012">Acyltransferase</keyword>
<reference evidence="6 7" key="1">
    <citation type="journal article" date="2008" name="Nature">
        <title>Genome analysis of the platypus reveals unique signatures of evolution.</title>
        <authorList>
            <person name="Warren W.C."/>
            <person name="Hillier L.W."/>
            <person name="Marshall Graves J.A."/>
            <person name="Birney E."/>
            <person name="Ponting C.P."/>
            <person name="Grutzner F."/>
            <person name="Belov K."/>
            <person name="Miller W."/>
            <person name="Clarke L."/>
            <person name="Chinwalla A.T."/>
            <person name="Yang S.P."/>
            <person name="Heger A."/>
            <person name="Locke D.P."/>
            <person name="Miethke P."/>
            <person name="Waters P.D."/>
            <person name="Veyrunes F."/>
            <person name="Fulton L."/>
            <person name="Fulton B."/>
            <person name="Graves T."/>
            <person name="Wallis J."/>
            <person name="Puente X.S."/>
            <person name="Lopez-Otin C."/>
            <person name="Ordonez G.R."/>
            <person name="Eichler E.E."/>
            <person name="Chen L."/>
            <person name="Cheng Z."/>
            <person name="Deakin J.E."/>
            <person name="Alsop A."/>
            <person name="Thompson K."/>
            <person name="Kirby P."/>
            <person name="Papenfuss A.T."/>
            <person name="Wakefield M.J."/>
            <person name="Olender T."/>
            <person name="Lancet D."/>
            <person name="Huttley G.A."/>
            <person name="Smit A.F."/>
            <person name="Pask A."/>
            <person name="Temple-Smith P."/>
            <person name="Batzer M.A."/>
            <person name="Walker J.A."/>
            <person name="Konkel M.K."/>
            <person name="Harris R.S."/>
            <person name="Whittington C.M."/>
            <person name="Wong E.S."/>
            <person name="Gemmell N.J."/>
            <person name="Buschiazzo E."/>
            <person name="Vargas Jentzsch I.M."/>
            <person name="Merkel A."/>
            <person name="Schmitz J."/>
            <person name="Zemann A."/>
            <person name="Churakov G."/>
            <person name="Kriegs J.O."/>
            <person name="Brosius J."/>
            <person name="Murchison E.P."/>
            <person name="Sachidanandam R."/>
            <person name="Smith C."/>
            <person name="Hannon G.J."/>
            <person name="Tsend-Ayush E."/>
            <person name="McMillan D."/>
            <person name="Attenborough R."/>
            <person name="Rens W."/>
            <person name="Ferguson-Smith M."/>
            <person name="Lefevre C.M."/>
            <person name="Sharp J.A."/>
            <person name="Nicholas K.R."/>
            <person name="Ray D.A."/>
            <person name="Kube M."/>
            <person name="Reinhardt R."/>
            <person name="Pringle T.H."/>
            <person name="Taylor J."/>
            <person name="Jones R.C."/>
            <person name="Nixon B."/>
            <person name="Dacheux J.L."/>
            <person name="Niwa H."/>
            <person name="Sekita Y."/>
            <person name="Huang X."/>
            <person name="Stark A."/>
            <person name="Kheradpour P."/>
            <person name="Kellis M."/>
            <person name="Flicek P."/>
            <person name="Chen Y."/>
            <person name="Webber C."/>
            <person name="Hardison R."/>
            <person name="Nelson J."/>
            <person name="Hallsworth-Pepin K."/>
            <person name="Delehaunty K."/>
            <person name="Markovic C."/>
            <person name="Minx P."/>
            <person name="Feng Y."/>
            <person name="Kremitzki C."/>
            <person name="Mitreva M."/>
            <person name="Glasscock J."/>
            <person name="Wylie T."/>
            <person name="Wohldmann P."/>
            <person name="Thiru P."/>
            <person name="Nhan M.N."/>
            <person name="Pohl C.S."/>
            <person name="Smith S.M."/>
            <person name="Hou S."/>
            <person name="Nefedov M."/>
            <person name="de Jong P.J."/>
            <person name="Renfree M.B."/>
            <person name="Mardis E.R."/>
            <person name="Wilson R.K."/>
        </authorList>
    </citation>
    <scope>NUCLEOTIDE SEQUENCE [LARGE SCALE GENOMIC DNA]</scope>
    <source>
        <strain evidence="6 7">Glennie</strain>
    </source>
</reference>
<dbReference type="Ensembl" id="ENSOANT00000018250.2">
    <property type="protein sequence ID" value="ENSOANP00000018247.2"/>
    <property type="gene ID" value="ENSOANG00000011515.2"/>
</dbReference>
<reference evidence="6" key="3">
    <citation type="submission" date="2025-09" db="UniProtKB">
        <authorList>
            <consortium name="Ensembl"/>
        </authorList>
    </citation>
    <scope>IDENTIFICATION</scope>
    <source>
        <strain evidence="6">Glennie</strain>
    </source>
</reference>
<dbReference type="Proteomes" id="UP000002279">
    <property type="component" value="Chromosome 17"/>
</dbReference>
<protein>
    <recommendedName>
        <fullName evidence="5">Phosphatidylinositol-glycan biosynthesis class W protein</fullName>
        <ecNumber evidence="5">2.3.-.-</ecNumber>
    </recommendedName>
</protein>
<dbReference type="PANTHER" id="PTHR20661">
    <property type="entry name" value="PHOSPHATIDYLINOSITOL-GLYCAN BIOSYNTHESIS CLASS W PROTEIN"/>
    <property type="match status" value="1"/>
</dbReference>
<dbReference type="EC" id="2.3.-.-" evidence="5"/>
<dbReference type="Pfam" id="PF06423">
    <property type="entry name" value="GWT1"/>
    <property type="match status" value="1"/>
</dbReference>
<gene>
    <name evidence="6" type="primary">PIGW</name>
</gene>
<evidence type="ECO:0000256" key="4">
    <source>
        <dbReference type="ARBA" id="ARBA00023136"/>
    </source>
</evidence>
<keyword evidence="2 5" id="KW-0812">Transmembrane</keyword>
<comment type="subcellular location">
    <subcellularLocation>
        <location evidence="5">Endoplasmic reticulum membrane</location>
        <topology evidence="5">Multi-pass membrane protein</topology>
    </subcellularLocation>
    <subcellularLocation>
        <location evidence="1">Membrane</location>
        <topology evidence="1">Multi-pass membrane protein</topology>
    </subcellularLocation>
</comment>
<feature type="transmembrane region" description="Helical" evidence="5">
    <location>
        <begin position="135"/>
        <end position="153"/>
    </location>
</feature>
<sequence>MQEEKMSQRQMKEAFVSNLNGTNLMEITLGLSLPPICTVCRGLLLILFQLHSTWGIHLLVDFAILVVPLVTSCTVLSPVLFLVPLILTSLGAGMFYQIYKRRNCYLGAPPRKIIQEFLNSRLAPERIPAVTHFRVFINVLTAISILAVDFPLYPRRYAKTEVYGTGVMDLGVGAFVFGNALVCPEVRRGPGVGRSKFHYLARQLFSVWPLVFLGLGRLISVKSVGYHEHLSEYGVHWNFFFTLAIVKVTASLLLVLFSPHKSWVVAMGLAVFYQIALDLAQLKVLILHGSDGRGTRVGMLNANREGIFSTWGYVAIYLAGVQTGLFMLKTRSLLSDWIKAIGSLLLIVSGLFTFLHIAQDYIGPVSRRMANLAFSIWTVAQCLSFLSFLLLGDVLLVLSKFLIKGVDVPCSWNLIQSSGAVKKRETGSPAPETERKPLNLCLIAAINRNQLLFFLLANVMTGLVNMMVDTLNSSTSWTLSLLHLYMFSNCLIMYALHILSVTVKWW</sequence>
<evidence type="ECO:0000313" key="7">
    <source>
        <dbReference type="Proteomes" id="UP000002279"/>
    </source>
</evidence>
<dbReference type="STRING" id="9258.ENSOANP00000018247"/>
<dbReference type="InterPro" id="IPR009447">
    <property type="entry name" value="PIGW/GWT1"/>
</dbReference>
<dbReference type="OrthoDB" id="15270at2759"/>
<keyword evidence="4 5" id="KW-0472">Membrane</keyword>
<reference evidence="6" key="2">
    <citation type="submission" date="2025-08" db="UniProtKB">
        <authorList>
            <consortium name="Ensembl"/>
        </authorList>
    </citation>
    <scope>IDENTIFICATION</scope>
    <source>
        <strain evidence="6">Glennie</strain>
    </source>
</reference>
<feature type="transmembrane region" description="Helical" evidence="5">
    <location>
        <begin position="264"/>
        <end position="286"/>
    </location>
</feature>
<keyword evidence="5" id="KW-0337">GPI-anchor biosynthesis</keyword>
<dbReference type="GeneID" id="100077900"/>
<comment type="pathway">
    <text evidence="5">Glycolipid biosynthesis; glycosylphosphatidylinositol-anchor biosynthesis.</text>
</comment>
<dbReference type="CTD" id="284098"/>
<dbReference type="PIRSF" id="PIRSF017321">
    <property type="entry name" value="GWT1"/>
    <property type="match status" value="1"/>
</dbReference>
<dbReference type="GO" id="GO:0072659">
    <property type="term" value="P:protein localization to plasma membrane"/>
    <property type="evidence" value="ECO:0007669"/>
    <property type="project" value="Ensembl"/>
</dbReference>
<evidence type="ECO:0000256" key="5">
    <source>
        <dbReference type="RuleBase" id="RU280819"/>
    </source>
</evidence>
<name>F6T417_ORNAN</name>
<dbReference type="OMA" id="GLYVMQP"/>
<proteinExistence type="inferred from homology"/>
<dbReference type="GO" id="GO:0032216">
    <property type="term" value="F:glucosaminyl-phosphatidylinositol O-acyltransferase activity"/>
    <property type="evidence" value="ECO:0000318"/>
    <property type="project" value="GO_Central"/>
</dbReference>
<dbReference type="AlphaFoldDB" id="F6T417"/>
<dbReference type="GO" id="GO:0006506">
    <property type="term" value="P:GPI anchor biosynthetic process"/>
    <property type="evidence" value="ECO:0000318"/>
    <property type="project" value="GO_Central"/>
</dbReference>
<feature type="transmembrane region" description="Helical" evidence="5">
    <location>
        <begin position="237"/>
        <end position="257"/>
    </location>
</feature>
<dbReference type="UniPathway" id="UPA00196"/>
<feature type="transmembrane region" description="Helical" evidence="5">
    <location>
        <begin position="306"/>
        <end position="328"/>
    </location>
</feature>
<dbReference type="eggNOG" id="KOG0411">
    <property type="taxonomic scope" value="Eukaryota"/>
</dbReference>
<comment type="similarity">
    <text evidence="5">Belongs to the PIGW family.</text>
</comment>
<evidence type="ECO:0000313" key="6">
    <source>
        <dbReference type="Ensembl" id="ENSOANP00000018247.2"/>
    </source>
</evidence>
<feature type="transmembrane region" description="Helical" evidence="5">
    <location>
        <begin position="374"/>
        <end position="398"/>
    </location>
</feature>
<feature type="transmembrane region" description="Helical" evidence="5">
    <location>
        <begin position="340"/>
        <end position="362"/>
    </location>
</feature>
<keyword evidence="5" id="KW-0256">Endoplasmic reticulum</keyword>
<evidence type="ECO:0000256" key="3">
    <source>
        <dbReference type="ARBA" id="ARBA00022989"/>
    </source>
</evidence>
<feature type="transmembrane region" description="Helical" evidence="5">
    <location>
        <begin position="451"/>
        <end position="468"/>
    </location>
</feature>
<feature type="transmembrane region" description="Helical" evidence="5">
    <location>
        <begin position="165"/>
        <end position="183"/>
    </location>
</feature>
<keyword evidence="7" id="KW-1185">Reference proteome</keyword>
<dbReference type="RefSeq" id="XP_028937475.1">
    <property type="nucleotide sequence ID" value="XM_029081642.2"/>
</dbReference>
<keyword evidence="3 5" id="KW-1133">Transmembrane helix</keyword>